<dbReference type="AlphaFoldDB" id="A0A0F9BKI6"/>
<protein>
    <submittedName>
        <fullName evidence="2">Uncharacterized protein</fullName>
    </submittedName>
</protein>
<feature type="non-terminal residue" evidence="2">
    <location>
        <position position="1"/>
    </location>
</feature>
<sequence>AINKLTTDKKFRGRNVIAAIPSGEMFIDHIRMPTPFCGATSNESQNDNPMSKKKNRLPSAGKWGRGTNDKLQEAVFSKIKQKLPLSKEFNKFTMENWNSQNRRVLQIYYLLKVRILKMDHQTFDYIFQTFIHLTSNTSNNVCHQNHISF</sequence>
<accession>A0A0F9BKI6</accession>
<gene>
    <name evidence="2" type="ORF">LCGC14_2778970</name>
</gene>
<organism evidence="2">
    <name type="scientific">marine sediment metagenome</name>
    <dbReference type="NCBI Taxonomy" id="412755"/>
    <lineage>
        <taxon>unclassified sequences</taxon>
        <taxon>metagenomes</taxon>
        <taxon>ecological metagenomes</taxon>
    </lineage>
</organism>
<reference evidence="2" key="1">
    <citation type="journal article" date="2015" name="Nature">
        <title>Complex archaea that bridge the gap between prokaryotes and eukaryotes.</title>
        <authorList>
            <person name="Spang A."/>
            <person name="Saw J.H."/>
            <person name="Jorgensen S.L."/>
            <person name="Zaremba-Niedzwiedzka K."/>
            <person name="Martijn J."/>
            <person name="Lind A.E."/>
            <person name="van Eijk R."/>
            <person name="Schleper C."/>
            <person name="Guy L."/>
            <person name="Ettema T.J."/>
        </authorList>
    </citation>
    <scope>NUCLEOTIDE SEQUENCE</scope>
</reference>
<evidence type="ECO:0000256" key="1">
    <source>
        <dbReference type="SAM" id="MobiDB-lite"/>
    </source>
</evidence>
<feature type="compositionally biased region" description="Polar residues" evidence="1">
    <location>
        <begin position="39"/>
        <end position="49"/>
    </location>
</feature>
<proteinExistence type="predicted"/>
<feature type="region of interest" description="Disordered" evidence="1">
    <location>
        <begin position="37"/>
        <end position="66"/>
    </location>
</feature>
<evidence type="ECO:0000313" key="2">
    <source>
        <dbReference type="EMBL" id="KKK84871.1"/>
    </source>
</evidence>
<comment type="caution">
    <text evidence="2">The sequence shown here is derived from an EMBL/GenBank/DDBJ whole genome shotgun (WGS) entry which is preliminary data.</text>
</comment>
<name>A0A0F9BKI6_9ZZZZ</name>
<dbReference type="EMBL" id="LAZR01051567">
    <property type="protein sequence ID" value="KKK84871.1"/>
    <property type="molecule type" value="Genomic_DNA"/>
</dbReference>